<evidence type="ECO:0000256" key="5">
    <source>
        <dbReference type="ARBA" id="ARBA00022989"/>
    </source>
</evidence>
<evidence type="ECO:0000313" key="10">
    <source>
        <dbReference type="Proteomes" id="UP000184546"/>
    </source>
</evidence>
<keyword evidence="4 7" id="KW-0256">Endoplasmic reticulum</keyword>
<dbReference type="EMBL" id="KV878984">
    <property type="protein sequence ID" value="OJJ96719.1"/>
    <property type="molecule type" value="Genomic_DNA"/>
</dbReference>
<comment type="subcellular location">
    <subcellularLocation>
        <location evidence="1 7">Endoplasmic reticulum membrane</location>
        <topology evidence="1 7">Multi-pass membrane protein</topology>
    </subcellularLocation>
</comment>
<dbReference type="RefSeq" id="XP_020053059.1">
    <property type="nucleotide sequence ID" value="XM_020205750.1"/>
</dbReference>
<dbReference type="GeneID" id="30979564"/>
<dbReference type="OMA" id="LWRCVTS"/>
<organism evidence="9 10">
    <name type="scientific">Aspergillus aculeatus (strain ATCC 16872 / CBS 172.66 / WB 5094)</name>
    <dbReference type="NCBI Taxonomy" id="690307"/>
    <lineage>
        <taxon>Eukaryota</taxon>
        <taxon>Fungi</taxon>
        <taxon>Dikarya</taxon>
        <taxon>Ascomycota</taxon>
        <taxon>Pezizomycotina</taxon>
        <taxon>Eurotiomycetes</taxon>
        <taxon>Eurotiomycetidae</taxon>
        <taxon>Eurotiales</taxon>
        <taxon>Aspergillaceae</taxon>
        <taxon>Aspergillus</taxon>
        <taxon>Aspergillus subgen. Circumdati</taxon>
    </lineage>
</organism>
<protein>
    <recommendedName>
        <fullName evidence="7">Derlin</fullName>
    </recommendedName>
</protein>
<accession>A0A1L9WKP6</accession>
<dbReference type="AlphaFoldDB" id="A0A1L9WKP6"/>
<feature type="transmembrane region" description="Helical" evidence="7">
    <location>
        <begin position="14"/>
        <end position="37"/>
    </location>
</feature>
<reference evidence="10" key="1">
    <citation type="journal article" date="2017" name="Genome Biol.">
        <title>Comparative genomics reveals high biological diversity and specific adaptations in the industrially and medically important fungal genus Aspergillus.</title>
        <authorList>
            <person name="de Vries R.P."/>
            <person name="Riley R."/>
            <person name="Wiebenga A."/>
            <person name="Aguilar-Osorio G."/>
            <person name="Amillis S."/>
            <person name="Uchima C.A."/>
            <person name="Anderluh G."/>
            <person name="Asadollahi M."/>
            <person name="Askin M."/>
            <person name="Barry K."/>
            <person name="Battaglia E."/>
            <person name="Bayram O."/>
            <person name="Benocci T."/>
            <person name="Braus-Stromeyer S.A."/>
            <person name="Caldana C."/>
            <person name="Canovas D."/>
            <person name="Cerqueira G.C."/>
            <person name="Chen F."/>
            <person name="Chen W."/>
            <person name="Choi C."/>
            <person name="Clum A."/>
            <person name="Dos Santos R.A."/>
            <person name="Damasio A.R."/>
            <person name="Diallinas G."/>
            <person name="Emri T."/>
            <person name="Fekete E."/>
            <person name="Flipphi M."/>
            <person name="Freyberg S."/>
            <person name="Gallo A."/>
            <person name="Gournas C."/>
            <person name="Habgood R."/>
            <person name="Hainaut M."/>
            <person name="Harispe M.L."/>
            <person name="Henrissat B."/>
            <person name="Hilden K.S."/>
            <person name="Hope R."/>
            <person name="Hossain A."/>
            <person name="Karabika E."/>
            <person name="Karaffa L."/>
            <person name="Karanyi Z."/>
            <person name="Krasevec N."/>
            <person name="Kuo A."/>
            <person name="Kusch H."/>
            <person name="LaButti K."/>
            <person name="Lagendijk E.L."/>
            <person name="Lapidus A."/>
            <person name="Levasseur A."/>
            <person name="Lindquist E."/>
            <person name="Lipzen A."/>
            <person name="Logrieco A.F."/>
            <person name="MacCabe A."/>
            <person name="Maekelae M.R."/>
            <person name="Malavazi I."/>
            <person name="Melin P."/>
            <person name="Meyer V."/>
            <person name="Mielnichuk N."/>
            <person name="Miskei M."/>
            <person name="Molnar A.P."/>
            <person name="Mule G."/>
            <person name="Ngan C.Y."/>
            <person name="Orejas M."/>
            <person name="Orosz E."/>
            <person name="Ouedraogo J.P."/>
            <person name="Overkamp K.M."/>
            <person name="Park H.-S."/>
            <person name="Perrone G."/>
            <person name="Piumi F."/>
            <person name="Punt P.J."/>
            <person name="Ram A.F."/>
            <person name="Ramon A."/>
            <person name="Rauscher S."/>
            <person name="Record E."/>
            <person name="Riano-Pachon D.M."/>
            <person name="Robert V."/>
            <person name="Roehrig J."/>
            <person name="Ruller R."/>
            <person name="Salamov A."/>
            <person name="Salih N.S."/>
            <person name="Samson R.A."/>
            <person name="Sandor E."/>
            <person name="Sanguinetti M."/>
            <person name="Schuetze T."/>
            <person name="Sepcic K."/>
            <person name="Shelest E."/>
            <person name="Sherlock G."/>
            <person name="Sophianopoulou V."/>
            <person name="Squina F.M."/>
            <person name="Sun H."/>
            <person name="Susca A."/>
            <person name="Todd R.B."/>
            <person name="Tsang A."/>
            <person name="Unkles S.E."/>
            <person name="van de Wiele N."/>
            <person name="van Rossen-Uffink D."/>
            <person name="Oliveira J.V."/>
            <person name="Vesth T.C."/>
            <person name="Visser J."/>
            <person name="Yu J.-H."/>
            <person name="Zhou M."/>
            <person name="Andersen M.R."/>
            <person name="Archer D.B."/>
            <person name="Baker S.E."/>
            <person name="Benoit I."/>
            <person name="Brakhage A.A."/>
            <person name="Braus G.H."/>
            <person name="Fischer R."/>
            <person name="Frisvad J.C."/>
            <person name="Goldman G.H."/>
            <person name="Houbraken J."/>
            <person name="Oakley B."/>
            <person name="Pocsi I."/>
            <person name="Scazzocchio C."/>
            <person name="Seiboth B."/>
            <person name="vanKuyk P.A."/>
            <person name="Wortman J."/>
            <person name="Dyer P.S."/>
            <person name="Grigoriev I.V."/>
        </authorList>
    </citation>
    <scope>NUCLEOTIDE SEQUENCE [LARGE SCALE GENOMIC DNA]</scope>
    <source>
        <strain evidence="10">ATCC 16872 / CBS 172.66 / WB 5094</strain>
    </source>
</reference>
<sequence>MDQFWSAPPVIRTLSALTFAQSALIYGGLLNGYYCLFESRLVFKFLPEIWRLFTSFMITRPRLSLFLDVYFMYTYGSSLETRSPRLSGPGDFFVYTIFVALVIMLTAGCLLGSVTFTSALIMAFVYTFSQENRGRKATFFVVQIPVEFLPWAMLAFTFVTIGWPAVLSDGTGIVAAHLYDFLTRIYPAFGGGQNYLVTPAFIRRFFSNLTPRGDNRTYGTAFRPAEQTQSAASESWTSAFQGPWNRRGPGRRLGSD</sequence>
<dbReference type="STRING" id="690307.A0A1L9WKP6"/>
<dbReference type="Proteomes" id="UP000184546">
    <property type="component" value="Unassembled WGS sequence"/>
</dbReference>
<dbReference type="InterPro" id="IPR007599">
    <property type="entry name" value="DER1"/>
</dbReference>
<feature type="transmembrane region" description="Helical" evidence="7">
    <location>
        <begin position="49"/>
        <end position="73"/>
    </location>
</feature>
<dbReference type="GO" id="GO:0005789">
    <property type="term" value="C:endoplasmic reticulum membrane"/>
    <property type="evidence" value="ECO:0007669"/>
    <property type="project" value="UniProtKB-SubCell"/>
</dbReference>
<keyword evidence="10" id="KW-1185">Reference proteome</keyword>
<comment type="function">
    <text evidence="7">May be involved in the degradation of misfolded endoplasmic reticulum (ER) luminal proteins.</text>
</comment>
<evidence type="ECO:0000256" key="1">
    <source>
        <dbReference type="ARBA" id="ARBA00004477"/>
    </source>
</evidence>
<dbReference type="OrthoDB" id="19102at2759"/>
<dbReference type="VEuPathDB" id="FungiDB:ASPACDRAFT_80889"/>
<evidence type="ECO:0000313" key="9">
    <source>
        <dbReference type="EMBL" id="OJJ96719.1"/>
    </source>
</evidence>
<keyword evidence="3 7" id="KW-0812">Transmembrane</keyword>
<feature type="transmembrane region" description="Helical" evidence="7">
    <location>
        <begin position="138"/>
        <end position="163"/>
    </location>
</feature>
<gene>
    <name evidence="9" type="ORF">ASPACDRAFT_80889</name>
</gene>
<dbReference type="Pfam" id="PF04511">
    <property type="entry name" value="DER1"/>
    <property type="match status" value="1"/>
</dbReference>
<keyword evidence="5 7" id="KW-1133">Transmembrane helix</keyword>
<dbReference type="SUPFAM" id="SSF144091">
    <property type="entry name" value="Rhomboid-like"/>
    <property type="match status" value="1"/>
</dbReference>
<feature type="transmembrane region" description="Helical" evidence="7">
    <location>
        <begin position="93"/>
        <end position="126"/>
    </location>
</feature>
<feature type="region of interest" description="Disordered" evidence="8">
    <location>
        <begin position="224"/>
        <end position="256"/>
    </location>
</feature>
<dbReference type="PANTHER" id="PTHR11009">
    <property type="entry name" value="DER1-LIKE PROTEIN, DERLIN"/>
    <property type="match status" value="1"/>
</dbReference>
<evidence type="ECO:0000256" key="8">
    <source>
        <dbReference type="SAM" id="MobiDB-lite"/>
    </source>
</evidence>
<comment type="similarity">
    <text evidence="2 7">Belongs to the derlin family.</text>
</comment>
<evidence type="ECO:0000256" key="2">
    <source>
        <dbReference type="ARBA" id="ARBA00008917"/>
    </source>
</evidence>
<feature type="compositionally biased region" description="Polar residues" evidence="8">
    <location>
        <begin position="226"/>
        <end position="240"/>
    </location>
</feature>
<proteinExistence type="inferred from homology"/>
<dbReference type="InterPro" id="IPR035952">
    <property type="entry name" value="Rhomboid-like_sf"/>
</dbReference>
<evidence type="ECO:0000256" key="6">
    <source>
        <dbReference type="ARBA" id="ARBA00023136"/>
    </source>
</evidence>
<evidence type="ECO:0000256" key="3">
    <source>
        <dbReference type="ARBA" id="ARBA00022692"/>
    </source>
</evidence>
<evidence type="ECO:0000256" key="4">
    <source>
        <dbReference type="ARBA" id="ARBA00022824"/>
    </source>
</evidence>
<dbReference type="GO" id="GO:0006950">
    <property type="term" value="P:response to stress"/>
    <property type="evidence" value="ECO:0007669"/>
    <property type="project" value="UniProtKB-ARBA"/>
</dbReference>
<keyword evidence="6 7" id="KW-0472">Membrane</keyword>
<evidence type="ECO:0000256" key="7">
    <source>
        <dbReference type="RuleBase" id="RU363059"/>
    </source>
</evidence>
<name>A0A1L9WKP6_ASPA1</name>